<feature type="region of interest" description="Disordered" evidence="1">
    <location>
        <begin position="69"/>
        <end position="103"/>
    </location>
</feature>
<feature type="compositionally biased region" description="Basic and acidic residues" evidence="1">
    <location>
        <begin position="69"/>
        <end position="89"/>
    </location>
</feature>
<sequence>MSTLSHSSGVEIMRLLSVAIGMLSVGILSGCVDDSGYQSGGYYASSVQYRSNERERYYRDYDRRNYNRRDYVRRDRDRHDYVRPERGPQRDPSGNSREWIDQGGGRGYERAVVNGQVIYRTGKHVQPGN</sequence>
<keyword evidence="2" id="KW-0472">Membrane</keyword>
<keyword evidence="2" id="KW-1133">Transmembrane helix</keyword>
<accession>A0ABM9VE93</accession>
<keyword evidence="4" id="KW-1185">Reference proteome</keyword>
<evidence type="ECO:0000313" key="4">
    <source>
        <dbReference type="Proteomes" id="UP000191812"/>
    </source>
</evidence>
<gene>
    <name evidence="3" type="ORF">AGR13a_Cc240021</name>
</gene>
<comment type="caution">
    <text evidence="3">The sequence shown here is derived from an EMBL/GenBank/DDBJ whole genome shotgun (WGS) entry which is preliminary data.</text>
</comment>
<organism evidence="3 4">
    <name type="scientific">Agrobacterium genomosp. 13 str. CFBP 6927</name>
    <dbReference type="NCBI Taxonomy" id="1183428"/>
    <lineage>
        <taxon>Bacteria</taxon>
        <taxon>Pseudomonadati</taxon>
        <taxon>Pseudomonadota</taxon>
        <taxon>Alphaproteobacteria</taxon>
        <taxon>Hyphomicrobiales</taxon>
        <taxon>Rhizobiaceae</taxon>
        <taxon>Rhizobium/Agrobacterium group</taxon>
        <taxon>Agrobacterium</taxon>
        <taxon>Agrobacterium tumefaciens complex</taxon>
    </lineage>
</organism>
<evidence type="ECO:0000313" key="3">
    <source>
        <dbReference type="EMBL" id="CUX24078.1"/>
    </source>
</evidence>
<feature type="transmembrane region" description="Helical" evidence="2">
    <location>
        <begin position="12"/>
        <end position="32"/>
    </location>
</feature>
<proteinExistence type="predicted"/>
<reference evidence="3 4" key="1">
    <citation type="submission" date="2016-01" db="EMBL/GenBank/DDBJ databases">
        <authorList>
            <person name="Regsiter A."/>
            <person name="william w."/>
        </authorList>
    </citation>
    <scope>NUCLEOTIDE SEQUENCE [LARGE SCALE GENOMIC DNA]</scope>
    <source>
        <strain evidence="3 4">CFBP 6927</strain>
    </source>
</reference>
<name>A0ABM9VE93_9HYPH</name>
<keyword evidence="2" id="KW-0812">Transmembrane</keyword>
<evidence type="ECO:0000256" key="1">
    <source>
        <dbReference type="SAM" id="MobiDB-lite"/>
    </source>
</evidence>
<evidence type="ECO:0000256" key="2">
    <source>
        <dbReference type="SAM" id="Phobius"/>
    </source>
</evidence>
<protein>
    <recommendedName>
        <fullName evidence="5">Lipoprotein</fullName>
    </recommendedName>
</protein>
<dbReference type="Proteomes" id="UP000191812">
    <property type="component" value="Unassembled WGS sequence"/>
</dbReference>
<evidence type="ECO:0008006" key="5">
    <source>
        <dbReference type="Google" id="ProtNLM"/>
    </source>
</evidence>
<dbReference type="EMBL" id="FBWH01000017">
    <property type="protein sequence ID" value="CUX24078.1"/>
    <property type="molecule type" value="Genomic_DNA"/>
</dbReference>